<dbReference type="InterPro" id="IPR052945">
    <property type="entry name" value="Mitotic_Regulator"/>
</dbReference>
<evidence type="ECO:0000313" key="2">
    <source>
        <dbReference type="EMBL" id="KAK8837594.1"/>
    </source>
</evidence>
<dbReference type="PROSITE" id="PS00108">
    <property type="entry name" value="PROTEIN_KINASE_ST"/>
    <property type="match status" value="1"/>
</dbReference>
<dbReference type="SMART" id="SM00671">
    <property type="entry name" value="SEL1"/>
    <property type="match status" value="10"/>
</dbReference>
<dbReference type="PANTHER" id="PTHR43628:SF1">
    <property type="entry name" value="CHITIN SYNTHASE REGULATORY FACTOR 2-RELATED"/>
    <property type="match status" value="1"/>
</dbReference>
<name>A0ABR2GUH1_9EUKA</name>
<feature type="domain" description="Protein kinase" evidence="1">
    <location>
        <begin position="114"/>
        <end position="379"/>
    </location>
</feature>
<dbReference type="Gene3D" id="1.25.40.10">
    <property type="entry name" value="Tetratricopeptide repeat domain"/>
    <property type="match status" value="2"/>
</dbReference>
<dbReference type="SMART" id="SM00028">
    <property type="entry name" value="TPR"/>
    <property type="match status" value="5"/>
</dbReference>
<dbReference type="PROSITE" id="PS50011">
    <property type="entry name" value="PROTEIN_KINASE_DOM"/>
    <property type="match status" value="1"/>
</dbReference>
<gene>
    <name evidence="2" type="ORF">M9Y10_036125</name>
</gene>
<dbReference type="InterPro" id="IPR008271">
    <property type="entry name" value="Ser/Thr_kinase_AS"/>
</dbReference>
<keyword evidence="3" id="KW-1185">Reference proteome</keyword>
<dbReference type="SUPFAM" id="SSF81901">
    <property type="entry name" value="HCP-like"/>
    <property type="match status" value="3"/>
</dbReference>
<comment type="caution">
    <text evidence="2">The sequence shown here is derived from an EMBL/GenBank/DDBJ whole genome shotgun (WGS) entry which is preliminary data.</text>
</comment>
<dbReference type="Pfam" id="PF08238">
    <property type="entry name" value="Sel1"/>
    <property type="match status" value="9"/>
</dbReference>
<dbReference type="EMBL" id="JAPFFF010000058">
    <property type="protein sequence ID" value="KAK8837594.1"/>
    <property type="molecule type" value="Genomic_DNA"/>
</dbReference>
<organism evidence="2 3">
    <name type="scientific">Tritrichomonas musculus</name>
    <dbReference type="NCBI Taxonomy" id="1915356"/>
    <lineage>
        <taxon>Eukaryota</taxon>
        <taxon>Metamonada</taxon>
        <taxon>Parabasalia</taxon>
        <taxon>Tritrichomonadida</taxon>
        <taxon>Tritrichomonadidae</taxon>
        <taxon>Tritrichomonas</taxon>
    </lineage>
</organism>
<evidence type="ECO:0000259" key="1">
    <source>
        <dbReference type="PROSITE" id="PS50011"/>
    </source>
</evidence>
<dbReference type="SMART" id="SM00220">
    <property type="entry name" value="S_TKc"/>
    <property type="match status" value="1"/>
</dbReference>
<reference evidence="2 3" key="1">
    <citation type="submission" date="2024-04" db="EMBL/GenBank/DDBJ databases">
        <title>Tritrichomonas musculus Genome.</title>
        <authorList>
            <person name="Alves-Ferreira E."/>
            <person name="Grigg M."/>
            <person name="Lorenzi H."/>
            <person name="Galac M."/>
        </authorList>
    </citation>
    <scope>NUCLEOTIDE SEQUENCE [LARGE SCALE GENOMIC DNA]</scope>
    <source>
        <strain evidence="2 3">EAF2021</strain>
    </source>
</reference>
<dbReference type="InterPro" id="IPR000719">
    <property type="entry name" value="Prot_kinase_dom"/>
</dbReference>
<dbReference type="PANTHER" id="PTHR43628">
    <property type="entry name" value="ACTIVATOR OF C KINASE PROTEIN 1-RELATED"/>
    <property type="match status" value="1"/>
</dbReference>
<dbReference type="InterPro" id="IPR011990">
    <property type="entry name" value="TPR-like_helical_dom_sf"/>
</dbReference>
<dbReference type="InterPro" id="IPR006597">
    <property type="entry name" value="Sel1-like"/>
</dbReference>
<dbReference type="Proteomes" id="UP001470230">
    <property type="component" value="Unassembled WGS sequence"/>
</dbReference>
<dbReference type="InterPro" id="IPR019734">
    <property type="entry name" value="TPR_rpt"/>
</dbReference>
<dbReference type="SUPFAM" id="SSF56112">
    <property type="entry name" value="Protein kinase-like (PK-like)"/>
    <property type="match status" value="1"/>
</dbReference>
<accession>A0ABR2GUH1</accession>
<proteinExistence type="predicted"/>
<dbReference type="InterPro" id="IPR011009">
    <property type="entry name" value="Kinase-like_dom_sf"/>
</dbReference>
<dbReference type="Gene3D" id="1.10.510.10">
    <property type="entry name" value="Transferase(Phosphotransferase) domain 1"/>
    <property type="match status" value="1"/>
</dbReference>
<protein>
    <recommendedName>
        <fullName evidence="1">Protein kinase domain-containing protein</fullName>
    </recommendedName>
</protein>
<sequence length="996" mass="118683">MNENVNVRDEIINFCSNFQKVIKYNIFLKNSITPIIGYLIRRYYYPKFCFKDPSFFIFNDGKNSKQQIEINDFLFPENEVKEPLMEKINKEIMNDIEENGSENNKKRDFQDSEFILLRKIYSNTQVNINLVFHKKSMYIFTLREFLQAYENSKEFKHEVFFCENYSHRCFTKFYGFLKKEDKKIGFVYEFMSNDNLYSFIKNNYIENYHLFSMMTINRIFQGINYLHMNSLIHRDLKPKNILINHDFLPFISDFETIRKLDNDEQNEQNDQSKQSDQMTADIGSILYTSPEQDGSTKYTFSSDIYSFGLIIYFVIEKKNMWECTGNSVIKNKAIKPLSNCSISTQKLYEKCLEFSPQKRPDCKYIKEFMFDKIYKDDFFANYIRDLYNNIDKINTIHFLYEGIYICPTEANESEKDFSMYNSLIQVKKYISLIFFYIGQKFYYENNFIKARFFYEISAQQNNYYSYVLGFLYENGIGIKQDLLKAVEYYALSSEKNNYMARFNLGFFYLKGIGIQKNYQKAIECFQLAYEHIPIALIFLGRIFTNGLGVAKDFPKAKYYYELAAEKNIPDAYNSLGKMYFFGQGVEKNYATAKFYFEQAAKYVHSDALCYLGHFYEMGYGAKQDFPKAIMFYKSSARQKNSDAFVRLGQLYYYGRGVDRDIMKAIKYYKYAAKLDNANAFFLLGEEYLNTFHNYQKAIKYYTKCSNIHEETCTYYCNSLDGTTTDSRLNIFRSRADNNLGLIYLIMFNNFEIGIQYIKKSAFSEFPHGQNNFGLINQFYLKNMEMAEYMYKKASRSKFALAEFNLGFLYENNGKIKESLFFFKQAIEHENEVIMYHKAPIIDTDLNISKSLIISLAKLKLALYYLNECDHDEFKKYFFQFWESQLSIGIVRRLAIFRLLNGLLNLTLTKHDKYVTYLLYFQNQIQMMDHYLSDNKLQYYLNLEIQMLLILCKKLIYDPPYHILFGRWPFKHNTQITKKNKKPKNINELFYEGFGQL</sequence>
<dbReference type="Pfam" id="PF00069">
    <property type="entry name" value="Pkinase"/>
    <property type="match status" value="1"/>
</dbReference>
<evidence type="ECO:0000313" key="3">
    <source>
        <dbReference type="Proteomes" id="UP001470230"/>
    </source>
</evidence>